<dbReference type="Pfam" id="PF01925">
    <property type="entry name" value="TauE"/>
    <property type="match status" value="1"/>
</dbReference>
<feature type="transmembrane region" description="Helical" evidence="8">
    <location>
        <begin position="226"/>
        <end position="244"/>
    </location>
</feature>
<proteinExistence type="inferred from homology"/>
<evidence type="ECO:0000256" key="3">
    <source>
        <dbReference type="ARBA" id="ARBA00022448"/>
    </source>
</evidence>
<evidence type="ECO:0000256" key="1">
    <source>
        <dbReference type="ARBA" id="ARBA00004651"/>
    </source>
</evidence>
<evidence type="ECO:0000256" key="6">
    <source>
        <dbReference type="ARBA" id="ARBA00022989"/>
    </source>
</evidence>
<keyword evidence="7 8" id="KW-0472">Membrane</keyword>
<evidence type="ECO:0000256" key="7">
    <source>
        <dbReference type="ARBA" id="ARBA00023136"/>
    </source>
</evidence>
<evidence type="ECO:0000256" key="5">
    <source>
        <dbReference type="ARBA" id="ARBA00022692"/>
    </source>
</evidence>
<dbReference type="PANTHER" id="PTHR30269:SF32">
    <property type="entry name" value="MEMBRANE TRANSPORTER PROTEIN-RELATED"/>
    <property type="match status" value="1"/>
</dbReference>
<dbReference type="PANTHER" id="PTHR30269">
    <property type="entry name" value="TRANSMEMBRANE PROTEIN YFCA"/>
    <property type="match status" value="1"/>
</dbReference>
<keyword evidence="3" id="KW-0813">Transport</keyword>
<evidence type="ECO:0000256" key="2">
    <source>
        <dbReference type="ARBA" id="ARBA00009142"/>
    </source>
</evidence>
<sequence>MSLTLPEILTLLGIFMLAGTVKGVIGLGLPTVSMGLLSLLMPPGQAAALLLVPSLVTNFWQLFTGPDVRALCRRLWPMMACVALGTLPTTGTLTAGHNPLAPLALGVCLVVYALLGFSHFQWQISPAVERGLGPLCGVLTGLITGATGVFVIPAVPYLNALGLARDDLVQALGLSFTVSTLALAAGLAWQHALPGALLGTSSLALVPALVGMWLGGVLRRHCRPAVFRRCFFIGLLALGIEILWQGVN</sequence>
<dbReference type="RefSeq" id="WP_207976982.1">
    <property type="nucleotide sequence ID" value="NZ_CP068391.1"/>
</dbReference>
<feature type="transmembrane region" description="Helical" evidence="8">
    <location>
        <begin position="196"/>
        <end position="214"/>
    </location>
</feature>
<evidence type="ECO:0000256" key="4">
    <source>
        <dbReference type="ARBA" id="ARBA00022475"/>
    </source>
</evidence>
<dbReference type="GO" id="GO:0005886">
    <property type="term" value="C:plasma membrane"/>
    <property type="evidence" value="ECO:0007669"/>
    <property type="project" value="UniProtKB-SubCell"/>
</dbReference>
<gene>
    <name evidence="9" type="ORF">JKX24_23645</name>
</gene>
<evidence type="ECO:0000313" key="10">
    <source>
        <dbReference type="Proteomes" id="UP000596176"/>
    </source>
</evidence>
<comment type="similarity">
    <text evidence="2 8">Belongs to the 4-toluene sulfonate uptake permease (TSUP) (TC 2.A.102) family.</text>
</comment>
<evidence type="ECO:0000256" key="8">
    <source>
        <dbReference type="RuleBase" id="RU363041"/>
    </source>
</evidence>
<feature type="transmembrane region" description="Helical" evidence="8">
    <location>
        <begin position="132"/>
        <end position="156"/>
    </location>
</feature>
<reference evidence="9 10" key="1">
    <citation type="submission" date="2021-01" db="EMBL/GenBank/DDBJ databases">
        <title>Chromosome sequence of Serratia proteamaculans strain 94 rif-r, isolated from spoiled beef.</title>
        <authorList>
            <person name="Zaytseva Y.V."/>
            <person name="Iablokov S.N."/>
            <person name="Klyukina A."/>
        </authorList>
    </citation>
    <scope>NUCLEOTIDE SEQUENCE [LARGE SCALE GENOMIC DNA]</scope>
    <source>
        <strain evidence="9 10">94 rif-r</strain>
    </source>
</reference>
<protein>
    <recommendedName>
        <fullName evidence="8">Probable membrane transporter protein</fullName>
    </recommendedName>
</protein>
<evidence type="ECO:0000313" key="9">
    <source>
        <dbReference type="EMBL" id="QQX53118.1"/>
    </source>
</evidence>
<feature type="transmembrane region" description="Helical" evidence="8">
    <location>
        <begin position="47"/>
        <end position="63"/>
    </location>
</feature>
<dbReference type="EMBL" id="CP068391">
    <property type="protein sequence ID" value="QQX53118.1"/>
    <property type="molecule type" value="Genomic_DNA"/>
</dbReference>
<organism evidence="9 10">
    <name type="scientific">Serratia proteamaculans</name>
    <dbReference type="NCBI Taxonomy" id="28151"/>
    <lineage>
        <taxon>Bacteria</taxon>
        <taxon>Pseudomonadati</taxon>
        <taxon>Pseudomonadota</taxon>
        <taxon>Gammaproteobacteria</taxon>
        <taxon>Enterobacterales</taxon>
        <taxon>Yersiniaceae</taxon>
        <taxon>Serratia</taxon>
    </lineage>
</organism>
<dbReference type="AlphaFoldDB" id="A0A7U0RNG7"/>
<dbReference type="Proteomes" id="UP000596176">
    <property type="component" value="Chromosome"/>
</dbReference>
<feature type="transmembrane region" description="Helical" evidence="8">
    <location>
        <begin position="168"/>
        <end position="189"/>
    </location>
</feature>
<keyword evidence="4 8" id="KW-1003">Cell membrane</keyword>
<comment type="subcellular location">
    <subcellularLocation>
        <location evidence="1 8">Cell membrane</location>
        <topology evidence="1 8">Multi-pass membrane protein</topology>
    </subcellularLocation>
</comment>
<name>A0A7U0RNG7_SERPR</name>
<accession>A0A7U0RNG7</accession>
<keyword evidence="5 8" id="KW-0812">Transmembrane</keyword>
<keyword evidence="6 8" id="KW-1133">Transmembrane helix</keyword>
<dbReference type="InterPro" id="IPR002781">
    <property type="entry name" value="TM_pro_TauE-like"/>
</dbReference>
<feature type="transmembrane region" description="Helical" evidence="8">
    <location>
        <begin position="100"/>
        <end position="120"/>
    </location>
</feature>
<dbReference type="InterPro" id="IPR052017">
    <property type="entry name" value="TSUP"/>
</dbReference>